<protein>
    <submittedName>
        <fullName evidence="3">Uncharacterized protein</fullName>
    </submittedName>
</protein>
<dbReference type="EMBL" id="CP003746">
    <property type="protein sequence ID" value="AFU98790.1"/>
    <property type="molecule type" value="Genomic_DNA"/>
</dbReference>
<feature type="transmembrane region" description="Helical" evidence="2">
    <location>
        <begin position="6"/>
        <end position="27"/>
    </location>
</feature>
<evidence type="ECO:0000256" key="1">
    <source>
        <dbReference type="SAM" id="MobiDB-lite"/>
    </source>
</evidence>
<dbReference type="Pfam" id="PF05545">
    <property type="entry name" value="FixQ"/>
    <property type="match status" value="1"/>
</dbReference>
<feature type="compositionally biased region" description="Basic and acidic residues" evidence="1">
    <location>
        <begin position="58"/>
        <end position="68"/>
    </location>
</feature>
<dbReference type="Proteomes" id="UP000000466">
    <property type="component" value="Chromosome"/>
</dbReference>
<reference evidence="3 4" key="1">
    <citation type="journal article" date="2013" name="Genome Announc.">
        <title>Complete genome sequence of Simiduia agarivorans SA1(T), a marine bacterium able to degrade a variety of polysaccharides.</title>
        <authorList>
            <person name="Lin S.Y."/>
            <person name="Shieh W.Y."/>
            <person name="Chen J.S."/>
            <person name="Tang S.L."/>
        </authorList>
    </citation>
    <scope>NUCLEOTIDE SEQUENCE [LARGE SCALE GENOMIC DNA]</scope>
    <source>
        <strain evidence="4">DSM 21679 / JCM 13881 / BCRC 17597 / SA1</strain>
    </source>
</reference>
<keyword evidence="2" id="KW-1133">Transmembrane helix</keyword>
<name>K4KKP2_SIMAS</name>
<proteinExistence type="predicted"/>
<keyword evidence="4" id="KW-1185">Reference proteome</keyword>
<evidence type="ECO:0000313" key="4">
    <source>
        <dbReference type="Proteomes" id="UP000000466"/>
    </source>
</evidence>
<keyword evidence="2" id="KW-0472">Membrane</keyword>
<gene>
    <name evidence="3" type="ordered locus">M5M_08005</name>
</gene>
<organism evidence="3 4">
    <name type="scientific">Simiduia agarivorans (strain DSM 21679 / JCM 13881 / BCRC 17597 / SA1)</name>
    <dbReference type="NCBI Taxonomy" id="1117647"/>
    <lineage>
        <taxon>Bacteria</taxon>
        <taxon>Pseudomonadati</taxon>
        <taxon>Pseudomonadota</taxon>
        <taxon>Gammaproteobacteria</taxon>
        <taxon>Cellvibrionales</taxon>
        <taxon>Cellvibrionaceae</taxon>
        <taxon>Simiduia</taxon>
    </lineage>
</organism>
<feature type="region of interest" description="Disordered" evidence="1">
    <location>
        <begin position="39"/>
        <end position="68"/>
    </location>
</feature>
<dbReference type="eggNOG" id="COG4736">
    <property type="taxonomic scope" value="Bacteria"/>
</dbReference>
<dbReference type="AlphaFoldDB" id="K4KKP2"/>
<dbReference type="CDD" id="cd01324">
    <property type="entry name" value="cbb3_Oxidase_CcoQ"/>
    <property type="match status" value="1"/>
</dbReference>
<dbReference type="STRING" id="1117647.M5M_08005"/>
<evidence type="ECO:0000313" key="3">
    <source>
        <dbReference type="EMBL" id="AFU98790.1"/>
    </source>
</evidence>
<keyword evidence="2" id="KW-0812">Transmembrane</keyword>
<dbReference type="InterPro" id="IPR008621">
    <property type="entry name" value="Cbb3-typ_cyt_oxidase_comp"/>
</dbReference>
<sequence length="68" mass="7888">MMDINDLRSLGTVLVTLAFIGVCWWAFAPSRRKRFEEAANLPFAEDEPSKTPQQLHPENNDEERQEKL</sequence>
<accession>K4KKP2</accession>
<dbReference type="KEGG" id="saga:M5M_08005"/>
<dbReference type="HOGENOM" id="CLU_192294_2_1_6"/>
<evidence type="ECO:0000256" key="2">
    <source>
        <dbReference type="SAM" id="Phobius"/>
    </source>
</evidence>